<dbReference type="InterPro" id="IPR050572">
    <property type="entry name" value="Fe-S_Ferredoxin"/>
</dbReference>
<evidence type="ECO:0000313" key="7">
    <source>
        <dbReference type="Proteomes" id="UP000677687"/>
    </source>
</evidence>
<evidence type="ECO:0000256" key="4">
    <source>
        <dbReference type="ARBA" id="ARBA00023014"/>
    </source>
</evidence>
<dbReference type="InterPro" id="IPR017900">
    <property type="entry name" value="4Fe4S_Fe_S_CS"/>
</dbReference>
<comment type="caution">
    <text evidence="6">The sequence shown here is derived from an EMBL/GenBank/DDBJ whole genome shotgun (WGS) entry which is preliminary data.</text>
</comment>
<sequence>MSEKVACADAGKNIENAVSSALDAINFSGFGKNDKIVIKPNVNEFQESGSGANTSSAVIDSLVSLLIKKSPNITIAEGTSIIGNALANFRKAGYYDISKKYGIELIDLNKGKFRNVKIPNAKVLKNARISETILGANKIVNVPVLKTHVLTTITCALKNMKGCLHPNDKLKCHTIGLDEAIVDYNRILKPDLVIVDATTAMQGSGPHSGEKIKLDRIFAGTNSLAVDYAIAKCAGIPVNKINHLDLAIKEFGIPDVEIINEKHFDLELPKKIDWLPTRLSRLAYGFKHKVLKAKLSAQRPEINPQECAKCRKCLHFCPESAFSFDNSNGFPEINERKCIQCLVCVELCPYSAIKAVKQ</sequence>
<dbReference type="GO" id="GO:0016491">
    <property type="term" value="F:oxidoreductase activity"/>
    <property type="evidence" value="ECO:0007669"/>
    <property type="project" value="UniProtKB-ARBA"/>
</dbReference>
<dbReference type="SUPFAM" id="SSF54862">
    <property type="entry name" value="4Fe-4S ferredoxins"/>
    <property type="match status" value="1"/>
</dbReference>
<feature type="domain" description="4Fe-4S ferredoxin-type" evidence="5">
    <location>
        <begin position="298"/>
        <end position="327"/>
    </location>
</feature>
<evidence type="ECO:0000313" key="6">
    <source>
        <dbReference type="EMBL" id="MBS3057471.1"/>
    </source>
</evidence>
<dbReference type="GO" id="GO:0051539">
    <property type="term" value="F:4 iron, 4 sulfur cluster binding"/>
    <property type="evidence" value="ECO:0007669"/>
    <property type="project" value="UniProtKB-KW"/>
</dbReference>
<organism evidence="6 7">
    <name type="scientific">Candidatus Iainarchaeum sp</name>
    <dbReference type="NCBI Taxonomy" id="3101447"/>
    <lineage>
        <taxon>Archaea</taxon>
        <taxon>Candidatus Iainarchaeota</taxon>
        <taxon>Candidatus Iainarchaeia</taxon>
        <taxon>Candidatus Iainarchaeales</taxon>
        <taxon>Candidatus Iainarchaeaceae</taxon>
        <taxon>Candidatus Iainarchaeum</taxon>
    </lineage>
</organism>
<keyword evidence="2" id="KW-0479">Metal-binding</keyword>
<dbReference type="InterPro" id="IPR017896">
    <property type="entry name" value="4Fe4S_Fe-S-bd"/>
</dbReference>
<dbReference type="AlphaFoldDB" id="A0A8T4KSX6"/>
<keyword evidence="4" id="KW-0411">Iron-sulfur</keyword>
<reference evidence="6" key="2">
    <citation type="submission" date="2021-05" db="EMBL/GenBank/DDBJ databases">
        <title>Protein family content uncovers lineage relationships and bacterial pathway maintenance mechanisms in DPANN archaea.</title>
        <authorList>
            <person name="Castelle C.J."/>
            <person name="Meheust R."/>
            <person name="Jaffe A.L."/>
            <person name="Seitz K."/>
            <person name="Gong X."/>
            <person name="Baker B.J."/>
            <person name="Banfield J.F."/>
        </authorList>
    </citation>
    <scope>NUCLEOTIDE SEQUENCE</scope>
    <source>
        <strain evidence="6">RIFCSPHIGHO2_01_FULL_AR10_44_11</strain>
    </source>
</reference>
<proteinExistence type="predicted"/>
<evidence type="ECO:0000259" key="5">
    <source>
        <dbReference type="PROSITE" id="PS51379"/>
    </source>
</evidence>
<dbReference type="Pfam" id="PF13237">
    <property type="entry name" value="Fer4_10"/>
    <property type="match status" value="1"/>
</dbReference>
<gene>
    <name evidence="6" type="ORF">J4415_02475</name>
</gene>
<dbReference type="EMBL" id="JAGVWD010000038">
    <property type="protein sequence ID" value="MBS3057471.1"/>
    <property type="molecule type" value="Genomic_DNA"/>
</dbReference>
<accession>A0A8T4KSX6</accession>
<evidence type="ECO:0000256" key="1">
    <source>
        <dbReference type="ARBA" id="ARBA00022485"/>
    </source>
</evidence>
<name>A0A8T4KSX6_9ARCH</name>
<dbReference type="Pfam" id="PF04015">
    <property type="entry name" value="DUF362"/>
    <property type="match status" value="1"/>
</dbReference>
<dbReference type="Gene3D" id="3.30.70.20">
    <property type="match status" value="1"/>
</dbReference>
<dbReference type="PROSITE" id="PS00198">
    <property type="entry name" value="4FE4S_FER_1"/>
    <property type="match status" value="1"/>
</dbReference>
<dbReference type="PROSITE" id="PS51379">
    <property type="entry name" value="4FE4S_FER_2"/>
    <property type="match status" value="2"/>
</dbReference>
<evidence type="ECO:0000256" key="3">
    <source>
        <dbReference type="ARBA" id="ARBA00023004"/>
    </source>
</evidence>
<dbReference type="InterPro" id="IPR007160">
    <property type="entry name" value="DUF362"/>
</dbReference>
<dbReference type="GO" id="GO:0046872">
    <property type="term" value="F:metal ion binding"/>
    <property type="evidence" value="ECO:0007669"/>
    <property type="project" value="UniProtKB-KW"/>
</dbReference>
<protein>
    <submittedName>
        <fullName evidence="6">DUF362 domain-containing protein</fullName>
    </submittedName>
</protein>
<dbReference type="PANTHER" id="PTHR43687">
    <property type="entry name" value="ADENYLYLSULFATE REDUCTASE, BETA SUBUNIT"/>
    <property type="match status" value="1"/>
</dbReference>
<feature type="domain" description="4Fe-4S ferredoxin-type" evidence="5">
    <location>
        <begin position="329"/>
        <end position="358"/>
    </location>
</feature>
<evidence type="ECO:0000256" key="2">
    <source>
        <dbReference type="ARBA" id="ARBA00022723"/>
    </source>
</evidence>
<reference evidence="6" key="1">
    <citation type="submission" date="2021-03" db="EMBL/GenBank/DDBJ databases">
        <authorList>
            <person name="Jaffe A."/>
        </authorList>
    </citation>
    <scope>NUCLEOTIDE SEQUENCE</scope>
    <source>
        <strain evidence="6">RIFCSPHIGHO2_01_FULL_AR10_44_11</strain>
    </source>
</reference>
<keyword evidence="1" id="KW-0004">4Fe-4S</keyword>
<dbReference type="PANTHER" id="PTHR43687:SF3">
    <property type="entry name" value="4FE-4S FERREDOXIN-TYPE DOMAIN-CONTAINING PROTEIN"/>
    <property type="match status" value="1"/>
</dbReference>
<dbReference type="Proteomes" id="UP000677687">
    <property type="component" value="Unassembled WGS sequence"/>
</dbReference>
<keyword evidence="3" id="KW-0408">Iron</keyword>